<proteinExistence type="predicted"/>
<gene>
    <name evidence="1" type="ORF">M4L21_13685</name>
</gene>
<evidence type="ECO:0000313" key="1">
    <source>
        <dbReference type="EMBL" id="MDG0860380.1"/>
    </source>
</evidence>
<accession>A0A9X4LGK0</accession>
<protein>
    <submittedName>
        <fullName evidence="1">Uncharacterized protein</fullName>
    </submittedName>
</protein>
<comment type="caution">
    <text evidence="1">The sequence shown here is derived from an EMBL/GenBank/DDBJ whole genome shotgun (WGS) entry which is preliminary data.</text>
</comment>
<dbReference type="Proteomes" id="UP001152302">
    <property type="component" value="Unassembled WGS sequence"/>
</dbReference>
<evidence type="ECO:0000313" key="2">
    <source>
        <dbReference type="Proteomes" id="UP001152302"/>
    </source>
</evidence>
<dbReference type="AlphaFoldDB" id="A0A9X4LGK0"/>
<organism evidence="1 2">
    <name type="scientific">Staphylococcus equorum</name>
    <dbReference type="NCBI Taxonomy" id="246432"/>
    <lineage>
        <taxon>Bacteria</taxon>
        <taxon>Bacillati</taxon>
        <taxon>Bacillota</taxon>
        <taxon>Bacilli</taxon>
        <taxon>Bacillales</taxon>
        <taxon>Staphylococcaceae</taxon>
        <taxon>Staphylococcus</taxon>
    </lineage>
</organism>
<name>A0A9X4LGK0_9STAP</name>
<sequence length="169" mass="20572">MTRLLKCYGYCNSKYPKEELKKLNLNKNSTNDGHNYCVSCYEKKIKDFNDRNDLYKFLQDTFDLNFPTGLMLRQIKQFNEERGYSYKNIRLTLNYIFNIKRCYKPMTKFGIAMVPHFHEEMIEYYKNFKNKRENLTIKKTETKRVTLPLFETNESYKQKKLINMEDLIK</sequence>
<dbReference type="EMBL" id="JAMBPX010000011">
    <property type="protein sequence ID" value="MDG0860380.1"/>
    <property type="molecule type" value="Genomic_DNA"/>
</dbReference>
<reference evidence="1" key="1">
    <citation type="submission" date="2022-05" db="EMBL/GenBank/DDBJ databases">
        <title>Comparative genomics of Staphylococcus equorum isolates.</title>
        <authorList>
            <person name="Luelf R.H."/>
        </authorList>
    </citation>
    <scope>NUCLEOTIDE SEQUENCE</scope>
    <source>
        <strain evidence="1">TMW 2.2343</strain>
    </source>
</reference>
<dbReference type="RefSeq" id="WP_277595899.1">
    <property type="nucleotide sequence ID" value="NZ_JAMBPX010000011.1"/>
</dbReference>